<sequence>MLSYNIVKDGETVNNKVLGNRYQLMEKIGEGGMANVYTARCQILNRIVAVKILKDEFSTDEEFVNKFKNEAQAAASLNHPNIINVYDVGQDNGISYIVMEYVDGINLKELIKKEGALEEQRAINIVKQIALALSEAHSKKIIHRDIKPHNIMITKDNMVKVGDFGIAKAVNSSTITSVGAVMGSVHYFSPEQARGGYMDERSDIYSLGIVLYELLTGKLPFSGETPVNVALKHIHSKVELGEEDFANVSQDAQNLILKMTQRNVDRRYKNVEQLVADISSLEQKKPINNFIEREEDFETKRILFGHQELDFSDDYDEDYDDEEIDMKPNKKSKIADRKPKRKHSKTMSIFAIIAALVASLVFLATVFIFSGGELLPSNVFGIFSSNKIDTPSLLGKTLEEAEEEATKLGLKVEMISEEPNSKYAEGTISKQEPTEGVKVNEGETIKVVISKALAETVSVPSVEGMKLTEALELLESKNLQEAVEYEFTDQEEDIILSQSPAAGESVEERSIIKLKVSRGPEEILEMVPSLVGKSLEDAKANIGNFKVGELSYNEDKSKKDGVVLSQIPKADTEAKKGSEINLVINRLEKEEQPQTIKTSMAIMLPEKETVALQIKDLSTGAVVYNQTIRPADLNGILIVDIIGKNGETKDYEIYIDGQYYTTQQVAF</sequence>
<evidence type="ECO:0000256" key="5">
    <source>
        <dbReference type="ARBA" id="ARBA00022777"/>
    </source>
</evidence>
<dbReference type="SMART" id="SM00220">
    <property type="entry name" value="S_TKc"/>
    <property type="match status" value="1"/>
</dbReference>
<evidence type="ECO:0000256" key="2">
    <source>
        <dbReference type="ARBA" id="ARBA00022527"/>
    </source>
</evidence>
<evidence type="ECO:0000256" key="4">
    <source>
        <dbReference type="ARBA" id="ARBA00022741"/>
    </source>
</evidence>
<dbReference type="CDD" id="cd06577">
    <property type="entry name" value="PASTA_pknB"/>
    <property type="match status" value="3"/>
</dbReference>
<dbReference type="Gene3D" id="3.30.10.20">
    <property type="match status" value="3"/>
</dbReference>
<dbReference type="InterPro" id="IPR011009">
    <property type="entry name" value="Kinase-like_dom_sf"/>
</dbReference>
<dbReference type="SMART" id="SM00740">
    <property type="entry name" value="PASTA"/>
    <property type="match status" value="3"/>
</dbReference>
<evidence type="ECO:0000256" key="7">
    <source>
        <dbReference type="ARBA" id="ARBA00047899"/>
    </source>
</evidence>
<keyword evidence="3" id="KW-0808">Transferase</keyword>
<reference evidence="14" key="1">
    <citation type="submission" date="2017-02" db="EMBL/GenBank/DDBJ databases">
        <authorList>
            <person name="Varghese N."/>
            <person name="Submissions S."/>
        </authorList>
    </citation>
    <scope>NUCLEOTIDE SEQUENCE [LARGE SCALE GENOMIC DNA]</scope>
    <source>
        <strain evidence="14">ATCC 35199</strain>
    </source>
</reference>
<feature type="binding site" evidence="9">
    <location>
        <position position="51"/>
    </location>
    <ligand>
        <name>ATP</name>
        <dbReference type="ChEBI" id="CHEBI:30616"/>
    </ligand>
</feature>
<dbReference type="CDD" id="cd14014">
    <property type="entry name" value="STKc_PknB_like"/>
    <property type="match status" value="1"/>
</dbReference>
<evidence type="ECO:0000256" key="10">
    <source>
        <dbReference type="SAM" id="Phobius"/>
    </source>
</evidence>
<dbReference type="InterPro" id="IPR005543">
    <property type="entry name" value="PASTA_dom"/>
</dbReference>
<feature type="domain" description="PASTA" evidence="12">
    <location>
        <begin position="453"/>
        <end position="518"/>
    </location>
</feature>
<evidence type="ECO:0000256" key="6">
    <source>
        <dbReference type="ARBA" id="ARBA00022840"/>
    </source>
</evidence>
<keyword evidence="10" id="KW-0472">Membrane</keyword>
<feature type="domain" description="PASTA" evidence="12">
    <location>
        <begin position="519"/>
        <end position="586"/>
    </location>
</feature>
<organism evidence="13 14">
    <name type="scientific">Acetoanaerobium noterae</name>
    <dbReference type="NCBI Taxonomy" id="745369"/>
    <lineage>
        <taxon>Bacteria</taxon>
        <taxon>Bacillati</taxon>
        <taxon>Bacillota</taxon>
        <taxon>Clostridia</taxon>
        <taxon>Peptostreptococcales</taxon>
        <taxon>Filifactoraceae</taxon>
        <taxon>Acetoanaerobium</taxon>
    </lineage>
</organism>
<dbReference type="PROSITE" id="PS00107">
    <property type="entry name" value="PROTEIN_KINASE_ATP"/>
    <property type="match status" value="1"/>
</dbReference>
<keyword evidence="6 9" id="KW-0067">ATP-binding</keyword>
<evidence type="ECO:0000259" key="11">
    <source>
        <dbReference type="PROSITE" id="PS50011"/>
    </source>
</evidence>
<name>A0A1T4ZZH9_9FIRM</name>
<dbReference type="FunFam" id="3.30.200.20:FF:000035">
    <property type="entry name" value="Serine/threonine protein kinase Stk1"/>
    <property type="match status" value="1"/>
</dbReference>
<keyword evidence="5 13" id="KW-0418">Kinase</keyword>
<keyword evidence="4 9" id="KW-0547">Nucleotide-binding</keyword>
<feature type="domain" description="PASTA" evidence="12">
    <location>
        <begin position="384"/>
        <end position="451"/>
    </location>
</feature>
<accession>A0A1T4ZZH9</accession>
<dbReference type="FunFam" id="1.10.510.10:FF:000021">
    <property type="entry name" value="Serine/threonine protein kinase"/>
    <property type="match status" value="1"/>
</dbReference>
<comment type="catalytic activity">
    <reaction evidence="8">
        <text>L-seryl-[protein] + ATP = O-phospho-L-seryl-[protein] + ADP + H(+)</text>
        <dbReference type="Rhea" id="RHEA:17989"/>
        <dbReference type="Rhea" id="RHEA-COMP:9863"/>
        <dbReference type="Rhea" id="RHEA-COMP:11604"/>
        <dbReference type="ChEBI" id="CHEBI:15378"/>
        <dbReference type="ChEBI" id="CHEBI:29999"/>
        <dbReference type="ChEBI" id="CHEBI:30616"/>
        <dbReference type="ChEBI" id="CHEBI:83421"/>
        <dbReference type="ChEBI" id="CHEBI:456216"/>
        <dbReference type="EC" id="2.7.11.1"/>
    </reaction>
</comment>
<evidence type="ECO:0000256" key="1">
    <source>
        <dbReference type="ARBA" id="ARBA00012513"/>
    </source>
</evidence>
<feature type="domain" description="Protein kinase" evidence="11">
    <location>
        <begin position="22"/>
        <end position="291"/>
    </location>
</feature>
<dbReference type="GO" id="GO:0004674">
    <property type="term" value="F:protein serine/threonine kinase activity"/>
    <property type="evidence" value="ECO:0007669"/>
    <property type="project" value="UniProtKB-KW"/>
</dbReference>
<comment type="catalytic activity">
    <reaction evidence="7">
        <text>L-threonyl-[protein] + ATP = O-phospho-L-threonyl-[protein] + ADP + H(+)</text>
        <dbReference type="Rhea" id="RHEA:46608"/>
        <dbReference type="Rhea" id="RHEA-COMP:11060"/>
        <dbReference type="Rhea" id="RHEA-COMP:11605"/>
        <dbReference type="ChEBI" id="CHEBI:15378"/>
        <dbReference type="ChEBI" id="CHEBI:30013"/>
        <dbReference type="ChEBI" id="CHEBI:30616"/>
        <dbReference type="ChEBI" id="CHEBI:61977"/>
        <dbReference type="ChEBI" id="CHEBI:456216"/>
        <dbReference type="EC" id="2.7.11.1"/>
    </reaction>
</comment>
<keyword evidence="10" id="KW-0812">Transmembrane</keyword>
<dbReference type="InterPro" id="IPR017441">
    <property type="entry name" value="Protein_kinase_ATP_BS"/>
</dbReference>
<dbReference type="NCBIfam" id="NF033483">
    <property type="entry name" value="PknB_PASTA_kin"/>
    <property type="match status" value="1"/>
</dbReference>
<evidence type="ECO:0000256" key="3">
    <source>
        <dbReference type="ARBA" id="ARBA00022679"/>
    </source>
</evidence>
<keyword evidence="10" id="KW-1133">Transmembrane helix</keyword>
<evidence type="ECO:0000256" key="9">
    <source>
        <dbReference type="PROSITE-ProRule" id="PRU10141"/>
    </source>
</evidence>
<dbReference type="PROSITE" id="PS00108">
    <property type="entry name" value="PROTEIN_KINASE_ST"/>
    <property type="match status" value="1"/>
</dbReference>
<dbReference type="Pfam" id="PF00069">
    <property type="entry name" value="Pkinase"/>
    <property type="match status" value="1"/>
</dbReference>
<dbReference type="AlphaFoldDB" id="A0A1T4ZZH9"/>
<dbReference type="EMBL" id="FUYN01000001">
    <property type="protein sequence ID" value="SKB28086.1"/>
    <property type="molecule type" value="Genomic_DNA"/>
</dbReference>
<dbReference type="InterPro" id="IPR008271">
    <property type="entry name" value="Ser/Thr_kinase_AS"/>
</dbReference>
<evidence type="ECO:0000313" key="13">
    <source>
        <dbReference type="EMBL" id="SKB28086.1"/>
    </source>
</evidence>
<gene>
    <name evidence="13" type="ORF">SAMN02745120_0572</name>
</gene>
<dbReference type="SUPFAM" id="SSF56112">
    <property type="entry name" value="Protein kinase-like (PK-like)"/>
    <property type="match status" value="1"/>
</dbReference>
<evidence type="ECO:0000313" key="14">
    <source>
        <dbReference type="Proteomes" id="UP000243406"/>
    </source>
</evidence>
<dbReference type="Proteomes" id="UP000243406">
    <property type="component" value="Unassembled WGS sequence"/>
</dbReference>
<evidence type="ECO:0000259" key="12">
    <source>
        <dbReference type="PROSITE" id="PS51178"/>
    </source>
</evidence>
<dbReference type="PROSITE" id="PS51178">
    <property type="entry name" value="PASTA"/>
    <property type="match status" value="3"/>
</dbReference>
<dbReference type="Pfam" id="PF03793">
    <property type="entry name" value="PASTA"/>
    <property type="match status" value="3"/>
</dbReference>
<dbReference type="InterPro" id="IPR000719">
    <property type="entry name" value="Prot_kinase_dom"/>
</dbReference>
<feature type="transmembrane region" description="Helical" evidence="10">
    <location>
        <begin position="347"/>
        <end position="369"/>
    </location>
</feature>
<dbReference type="GO" id="GO:0005524">
    <property type="term" value="F:ATP binding"/>
    <property type="evidence" value="ECO:0007669"/>
    <property type="project" value="UniProtKB-UniRule"/>
</dbReference>
<keyword evidence="2 13" id="KW-0723">Serine/threonine-protein kinase</keyword>
<proteinExistence type="predicted"/>
<dbReference type="PROSITE" id="PS50011">
    <property type="entry name" value="PROTEIN_KINASE_DOM"/>
    <property type="match status" value="1"/>
</dbReference>
<dbReference type="PANTHER" id="PTHR43289:SF34">
    <property type="entry name" value="SERINE_THREONINE-PROTEIN KINASE YBDM-RELATED"/>
    <property type="match status" value="1"/>
</dbReference>
<dbReference type="EC" id="2.7.11.1" evidence="1"/>
<dbReference type="Gene3D" id="1.10.510.10">
    <property type="entry name" value="Transferase(Phosphotransferase) domain 1"/>
    <property type="match status" value="1"/>
</dbReference>
<dbReference type="PANTHER" id="PTHR43289">
    <property type="entry name" value="MITOGEN-ACTIVATED PROTEIN KINASE KINASE KINASE 20-RELATED"/>
    <property type="match status" value="1"/>
</dbReference>
<protein>
    <recommendedName>
        <fullName evidence="1">non-specific serine/threonine protein kinase</fullName>
        <ecNumber evidence="1">2.7.11.1</ecNumber>
    </recommendedName>
</protein>
<dbReference type="SUPFAM" id="SSF54184">
    <property type="entry name" value="Penicillin-binding protein 2x (pbp-2x), c-terminal domain"/>
    <property type="match status" value="1"/>
</dbReference>
<keyword evidence="14" id="KW-1185">Reference proteome</keyword>
<dbReference type="Gene3D" id="3.30.200.20">
    <property type="entry name" value="Phosphorylase Kinase, domain 1"/>
    <property type="match status" value="1"/>
</dbReference>
<evidence type="ECO:0000256" key="8">
    <source>
        <dbReference type="ARBA" id="ARBA00048679"/>
    </source>
</evidence>